<keyword evidence="2" id="KW-1185">Reference proteome</keyword>
<name>A0A392PEU5_9FABA</name>
<evidence type="ECO:0000313" key="2">
    <source>
        <dbReference type="Proteomes" id="UP000265520"/>
    </source>
</evidence>
<proteinExistence type="predicted"/>
<comment type="caution">
    <text evidence="1">The sequence shown here is derived from an EMBL/GenBank/DDBJ whole genome shotgun (WGS) entry which is preliminary data.</text>
</comment>
<organism evidence="1 2">
    <name type="scientific">Trifolium medium</name>
    <dbReference type="NCBI Taxonomy" id="97028"/>
    <lineage>
        <taxon>Eukaryota</taxon>
        <taxon>Viridiplantae</taxon>
        <taxon>Streptophyta</taxon>
        <taxon>Embryophyta</taxon>
        <taxon>Tracheophyta</taxon>
        <taxon>Spermatophyta</taxon>
        <taxon>Magnoliopsida</taxon>
        <taxon>eudicotyledons</taxon>
        <taxon>Gunneridae</taxon>
        <taxon>Pentapetalae</taxon>
        <taxon>rosids</taxon>
        <taxon>fabids</taxon>
        <taxon>Fabales</taxon>
        <taxon>Fabaceae</taxon>
        <taxon>Papilionoideae</taxon>
        <taxon>50 kb inversion clade</taxon>
        <taxon>NPAAA clade</taxon>
        <taxon>Hologalegina</taxon>
        <taxon>IRL clade</taxon>
        <taxon>Trifolieae</taxon>
        <taxon>Trifolium</taxon>
    </lineage>
</organism>
<dbReference type="Proteomes" id="UP000265520">
    <property type="component" value="Unassembled WGS sequence"/>
</dbReference>
<sequence>MAVGGKIFKRDECIQRVEEVKQVEVGGKIKVQVRHGFHQLS</sequence>
<protein>
    <submittedName>
        <fullName evidence="1">Uncharacterized protein</fullName>
    </submittedName>
</protein>
<accession>A0A392PEU5</accession>
<reference evidence="1 2" key="1">
    <citation type="journal article" date="2018" name="Front. Plant Sci.">
        <title>Red Clover (Trifolium pratense) and Zigzag Clover (T. medium) - A Picture of Genomic Similarities and Differences.</title>
        <authorList>
            <person name="Dluhosova J."/>
            <person name="Istvanek J."/>
            <person name="Nedelnik J."/>
            <person name="Repkova J."/>
        </authorList>
    </citation>
    <scope>NUCLEOTIDE SEQUENCE [LARGE SCALE GENOMIC DNA]</scope>
    <source>
        <strain evidence="2">cv. 10/8</strain>
        <tissue evidence="1">Leaf</tissue>
    </source>
</reference>
<dbReference type="AlphaFoldDB" id="A0A392PEU5"/>
<dbReference type="EMBL" id="LXQA010076993">
    <property type="protein sequence ID" value="MCI10618.1"/>
    <property type="molecule type" value="Genomic_DNA"/>
</dbReference>
<evidence type="ECO:0000313" key="1">
    <source>
        <dbReference type="EMBL" id="MCI10618.1"/>
    </source>
</evidence>